<comment type="caution">
    <text evidence="1">The sequence shown here is derived from an EMBL/GenBank/DDBJ whole genome shotgun (WGS) entry which is preliminary data.</text>
</comment>
<accession>A0A0F9H2P6</accession>
<name>A0A0F9H2P6_9ZZZZ</name>
<gene>
    <name evidence="1" type="ORF">LCGC14_2113300</name>
</gene>
<proteinExistence type="predicted"/>
<dbReference type="AlphaFoldDB" id="A0A0F9H2P6"/>
<protein>
    <submittedName>
        <fullName evidence="1">Uncharacterized protein</fullName>
    </submittedName>
</protein>
<organism evidence="1">
    <name type="scientific">marine sediment metagenome</name>
    <dbReference type="NCBI Taxonomy" id="412755"/>
    <lineage>
        <taxon>unclassified sequences</taxon>
        <taxon>metagenomes</taxon>
        <taxon>ecological metagenomes</taxon>
    </lineage>
</organism>
<dbReference type="EMBL" id="LAZR01026160">
    <property type="protein sequence ID" value="KKL69607.1"/>
    <property type="molecule type" value="Genomic_DNA"/>
</dbReference>
<evidence type="ECO:0000313" key="1">
    <source>
        <dbReference type="EMBL" id="KKL69607.1"/>
    </source>
</evidence>
<sequence>MKNPMTADERLAAAADKLGITVEAIKTHTRKTAESQQALWQAKQDGATDNELVALATGGTP</sequence>
<reference evidence="1" key="1">
    <citation type="journal article" date="2015" name="Nature">
        <title>Complex archaea that bridge the gap between prokaryotes and eukaryotes.</title>
        <authorList>
            <person name="Spang A."/>
            <person name="Saw J.H."/>
            <person name="Jorgensen S.L."/>
            <person name="Zaremba-Niedzwiedzka K."/>
            <person name="Martijn J."/>
            <person name="Lind A.E."/>
            <person name="van Eijk R."/>
            <person name="Schleper C."/>
            <person name="Guy L."/>
            <person name="Ettema T.J."/>
        </authorList>
    </citation>
    <scope>NUCLEOTIDE SEQUENCE</scope>
</reference>